<evidence type="ECO:0000313" key="5">
    <source>
        <dbReference type="Proteomes" id="UP001213000"/>
    </source>
</evidence>
<dbReference type="GO" id="GO:0005634">
    <property type="term" value="C:nucleus"/>
    <property type="evidence" value="ECO:0007669"/>
    <property type="project" value="UniProtKB-SubCell"/>
</dbReference>
<dbReference type="SMART" id="SM01385">
    <property type="entry name" value="DSS1_SEM1"/>
    <property type="match status" value="1"/>
</dbReference>
<name>A0AAD5YXZ3_9AGAR</name>
<organism evidence="4 5">
    <name type="scientific">Leucocoprinus birnbaumii</name>
    <dbReference type="NCBI Taxonomy" id="56174"/>
    <lineage>
        <taxon>Eukaryota</taxon>
        <taxon>Fungi</taxon>
        <taxon>Dikarya</taxon>
        <taxon>Basidiomycota</taxon>
        <taxon>Agaricomycotina</taxon>
        <taxon>Agaricomycetes</taxon>
        <taxon>Agaricomycetidae</taxon>
        <taxon>Agaricales</taxon>
        <taxon>Agaricineae</taxon>
        <taxon>Agaricaceae</taxon>
        <taxon>Leucocoprinus</taxon>
    </lineage>
</organism>
<dbReference type="Proteomes" id="UP001213000">
    <property type="component" value="Unassembled WGS sequence"/>
</dbReference>
<dbReference type="GO" id="GO:0043248">
    <property type="term" value="P:proteasome assembly"/>
    <property type="evidence" value="ECO:0007669"/>
    <property type="project" value="UniProtKB-UniRule"/>
</dbReference>
<feature type="region of interest" description="Disordered" evidence="3">
    <location>
        <begin position="124"/>
        <end position="144"/>
    </location>
</feature>
<comment type="function">
    <text evidence="2">Component of the 26S proteasome, a multiprotein complex involved in the ATP-dependent degradation of ubiquitinated proteins.</text>
</comment>
<evidence type="ECO:0000256" key="1">
    <source>
        <dbReference type="ARBA" id="ARBA00034491"/>
    </source>
</evidence>
<keyword evidence="2" id="KW-0647">Proteasome</keyword>
<evidence type="ECO:0000313" key="4">
    <source>
        <dbReference type="EMBL" id="KAJ3571097.1"/>
    </source>
</evidence>
<gene>
    <name evidence="4" type="ORF">NP233_g3976</name>
</gene>
<dbReference type="AlphaFoldDB" id="A0AAD5YXZ3"/>
<sequence length="144" mass="16053">MADTKEQRPDNTLGVLEEDDEFEEFAVADWDDSKTDLAHLGGAAPGAAKSGGDKLWEDNWDDDDIEEEFSVQLRSELEKTKKAKEAAVDPCNEESQTSIGLLPFELIILRLLALIFFKSQSEPHTSVQDGNIEHFEATPTNTEK</sequence>
<protein>
    <recommendedName>
        <fullName evidence="2">26S proteasome complex subunit SEM1</fullName>
    </recommendedName>
</protein>
<dbReference type="CDD" id="cd13768">
    <property type="entry name" value="DSS1_Sem1"/>
    <property type="match status" value="1"/>
</dbReference>
<comment type="caution">
    <text evidence="4">The sequence shown here is derived from an EMBL/GenBank/DDBJ whole genome shotgun (WGS) entry which is preliminary data.</text>
</comment>
<dbReference type="EMBL" id="JANIEX010000202">
    <property type="protein sequence ID" value="KAJ3571097.1"/>
    <property type="molecule type" value="Genomic_DNA"/>
</dbReference>
<dbReference type="GO" id="GO:0006406">
    <property type="term" value="P:mRNA export from nucleus"/>
    <property type="evidence" value="ECO:0007669"/>
    <property type="project" value="UniProtKB-UniRule"/>
</dbReference>
<accession>A0AAD5YXZ3</accession>
<dbReference type="Pfam" id="PF05160">
    <property type="entry name" value="DSS1_SEM1"/>
    <property type="match status" value="1"/>
</dbReference>
<keyword evidence="5" id="KW-1185">Reference proteome</keyword>
<dbReference type="PANTHER" id="PTHR16771:SF0">
    <property type="entry name" value="26S PROTEASOME COMPLEX SUBUNIT SEM1"/>
    <property type="match status" value="1"/>
</dbReference>
<dbReference type="InterPro" id="IPR007834">
    <property type="entry name" value="DSS1_SEM1"/>
</dbReference>
<keyword evidence="2" id="KW-0539">Nucleus</keyword>
<reference evidence="4" key="1">
    <citation type="submission" date="2022-07" db="EMBL/GenBank/DDBJ databases">
        <title>Genome Sequence of Leucocoprinus birnbaumii.</title>
        <authorList>
            <person name="Buettner E."/>
        </authorList>
    </citation>
    <scope>NUCLEOTIDE SEQUENCE</scope>
    <source>
        <strain evidence="4">VT141</strain>
    </source>
</reference>
<comment type="similarity">
    <text evidence="1 2">Belongs to the DSS1/SEM1 family.</text>
</comment>
<dbReference type="PANTHER" id="PTHR16771">
    <property type="entry name" value="26 PROTEASOME COMPLEX SUBUNIT DSS1"/>
    <property type="match status" value="1"/>
</dbReference>
<evidence type="ECO:0000256" key="2">
    <source>
        <dbReference type="RuleBase" id="RU369057"/>
    </source>
</evidence>
<proteinExistence type="inferred from homology"/>
<feature type="compositionally biased region" description="Basic and acidic residues" evidence="3">
    <location>
        <begin position="131"/>
        <end position="144"/>
    </location>
</feature>
<evidence type="ECO:0000256" key="3">
    <source>
        <dbReference type="SAM" id="MobiDB-lite"/>
    </source>
</evidence>
<dbReference type="GO" id="GO:0008541">
    <property type="term" value="C:proteasome regulatory particle, lid subcomplex"/>
    <property type="evidence" value="ECO:0007669"/>
    <property type="project" value="UniProtKB-UniRule"/>
</dbReference>
<comment type="subcellular location">
    <subcellularLocation>
        <location evidence="2">Nucleus</location>
    </subcellularLocation>
</comment>
<dbReference type="GO" id="GO:0000724">
    <property type="term" value="P:double-strand break repair via homologous recombination"/>
    <property type="evidence" value="ECO:0007669"/>
    <property type="project" value="TreeGrafter"/>
</dbReference>